<reference evidence="6 7" key="1">
    <citation type="submission" date="2023-11" db="EMBL/GenBank/DDBJ databases">
        <title>Halocaridina rubra genome assembly.</title>
        <authorList>
            <person name="Smith C."/>
        </authorList>
    </citation>
    <scope>NUCLEOTIDE SEQUENCE [LARGE SCALE GENOMIC DNA]</scope>
    <source>
        <strain evidence="6">EP-1</strain>
        <tissue evidence="6">Whole</tissue>
    </source>
</reference>
<feature type="chain" id="PRO_5042996845" description="Sushi domain-containing protein" evidence="4">
    <location>
        <begin position="28"/>
        <end position="465"/>
    </location>
</feature>
<feature type="transmembrane region" description="Helical" evidence="3">
    <location>
        <begin position="419"/>
        <end position="441"/>
    </location>
</feature>
<evidence type="ECO:0000256" key="2">
    <source>
        <dbReference type="PROSITE-ProRule" id="PRU00302"/>
    </source>
</evidence>
<feature type="domain" description="Sushi" evidence="5">
    <location>
        <begin position="267"/>
        <end position="331"/>
    </location>
</feature>
<evidence type="ECO:0000256" key="1">
    <source>
        <dbReference type="ARBA" id="ARBA00023157"/>
    </source>
</evidence>
<keyword evidence="1" id="KW-1015">Disulfide bond</keyword>
<evidence type="ECO:0000259" key="5">
    <source>
        <dbReference type="PROSITE" id="PS50923"/>
    </source>
</evidence>
<keyword evidence="3" id="KW-0472">Membrane</keyword>
<keyword evidence="7" id="KW-1185">Reference proteome</keyword>
<dbReference type="Gene3D" id="2.10.70.10">
    <property type="entry name" value="Complement Module, domain 1"/>
    <property type="match status" value="2"/>
</dbReference>
<comment type="caution">
    <text evidence="6">The sequence shown here is derived from an EMBL/GenBank/DDBJ whole genome shotgun (WGS) entry which is preliminary data.</text>
</comment>
<protein>
    <recommendedName>
        <fullName evidence="5">Sushi domain-containing protein</fullName>
    </recommendedName>
</protein>
<dbReference type="Pfam" id="PF00084">
    <property type="entry name" value="Sushi"/>
    <property type="match status" value="2"/>
</dbReference>
<feature type="domain" description="Sushi" evidence="5">
    <location>
        <begin position="332"/>
        <end position="395"/>
    </location>
</feature>
<dbReference type="AlphaFoldDB" id="A0AAN8WFK5"/>
<dbReference type="PROSITE" id="PS50923">
    <property type="entry name" value="SUSHI"/>
    <property type="match status" value="2"/>
</dbReference>
<comment type="caution">
    <text evidence="2">Lacks conserved residue(s) required for the propagation of feature annotation.</text>
</comment>
<keyword evidence="4" id="KW-0732">Signal</keyword>
<dbReference type="InterPro" id="IPR035976">
    <property type="entry name" value="Sushi/SCR/CCP_sf"/>
</dbReference>
<gene>
    <name evidence="6" type="ORF">SK128_011496</name>
</gene>
<dbReference type="SMART" id="SM00032">
    <property type="entry name" value="CCP"/>
    <property type="match status" value="3"/>
</dbReference>
<keyword evidence="3" id="KW-0812">Transmembrane</keyword>
<evidence type="ECO:0000256" key="4">
    <source>
        <dbReference type="SAM" id="SignalP"/>
    </source>
</evidence>
<dbReference type="EMBL" id="JAXCGZ010020798">
    <property type="protein sequence ID" value="KAK7065382.1"/>
    <property type="molecule type" value="Genomic_DNA"/>
</dbReference>
<name>A0AAN8WFK5_HALRR</name>
<keyword evidence="3" id="KW-1133">Transmembrane helix</keyword>
<dbReference type="InterPro" id="IPR000436">
    <property type="entry name" value="Sushi_SCR_CCP_dom"/>
</dbReference>
<evidence type="ECO:0000313" key="6">
    <source>
        <dbReference type="EMBL" id="KAK7065382.1"/>
    </source>
</evidence>
<accession>A0AAN8WFK5</accession>
<dbReference type="Proteomes" id="UP001381693">
    <property type="component" value="Unassembled WGS sequence"/>
</dbReference>
<organism evidence="6 7">
    <name type="scientific">Halocaridina rubra</name>
    <name type="common">Hawaiian red shrimp</name>
    <dbReference type="NCBI Taxonomy" id="373956"/>
    <lineage>
        <taxon>Eukaryota</taxon>
        <taxon>Metazoa</taxon>
        <taxon>Ecdysozoa</taxon>
        <taxon>Arthropoda</taxon>
        <taxon>Crustacea</taxon>
        <taxon>Multicrustacea</taxon>
        <taxon>Malacostraca</taxon>
        <taxon>Eumalacostraca</taxon>
        <taxon>Eucarida</taxon>
        <taxon>Decapoda</taxon>
        <taxon>Pleocyemata</taxon>
        <taxon>Caridea</taxon>
        <taxon>Atyoidea</taxon>
        <taxon>Atyidae</taxon>
        <taxon>Halocaridina</taxon>
    </lineage>
</organism>
<dbReference type="SUPFAM" id="SSF57535">
    <property type="entry name" value="Complement control module/SCR domain"/>
    <property type="match status" value="2"/>
</dbReference>
<feature type="signal peptide" evidence="4">
    <location>
        <begin position="1"/>
        <end position="27"/>
    </location>
</feature>
<evidence type="ECO:0000256" key="3">
    <source>
        <dbReference type="SAM" id="Phobius"/>
    </source>
</evidence>
<keyword evidence="2" id="KW-0768">Sushi</keyword>
<sequence length="465" mass="51323">MRCQGSQRLDWILFLIITIHCTSQARGNYTLDKCYCYSDNYDDNLQAQINAFTSPPTPGVYQYVGVIPKANNVYDPCLCSDVTRVHTILKVTESSVITDAANASVRPDLNTRVTTQLNALRPSMNSTASLQDRIVSLTAVYSFHNNSEVLFDVETRLRGRDEALKDAVSLALRRELVNNSLTGIGAVDSSSMTFSALRCATDPPATLLNGQRNWTSSSNVASSEAVYYCDERYTMSSGNTQEMSTCSHSTLVWTALPANLQCDADNPKCDSDPPPAPSLSLSSWNTFSKEEGTVVQYTCFDGYSPENNIIAISTCKSGTWTTVSSLFKCLHTGCLEPPPQVPNQGRMTWSRMKADGTIILYSCNPGYKSNTGIDPEVKCTNKTWVGYPADWECVDEFANSKQRYNIGVDFYDDEETLNYIYYVTIPSVGGLILFIVICLCCTRMDSPLFNICAAKGRLDAGYTKA</sequence>
<evidence type="ECO:0000313" key="7">
    <source>
        <dbReference type="Proteomes" id="UP001381693"/>
    </source>
</evidence>
<proteinExistence type="predicted"/>